<dbReference type="AlphaFoldDB" id="A0A0R1JB46"/>
<keyword evidence="1" id="KW-0472">Membrane</keyword>
<dbReference type="Proteomes" id="UP000050929">
    <property type="component" value="Unassembled WGS sequence"/>
</dbReference>
<feature type="domain" description="Competence protein CoiA nuclease-like" evidence="2">
    <location>
        <begin position="104"/>
        <end position="226"/>
    </location>
</feature>
<evidence type="ECO:0000313" key="3">
    <source>
        <dbReference type="EMBL" id="KRK64914.1"/>
    </source>
</evidence>
<dbReference type="PATRIC" id="fig|1423811.3.peg.1803"/>
<dbReference type="InterPro" id="IPR010330">
    <property type="entry name" value="CoiA_nuc"/>
</dbReference>
<dbReference type="Pfam" id="PF06054">
    <property type="entry name" value="CoiA_nuc"/>
    <property type="match status" value="1"/>
</dbReference>
<accession>A0A0R1JB46</accession>
<dbReference type="STRING" id="1423811.FC72_GL001764"/>
<dbReference type="EMBL" id="AZDG01000006">
    <property type="protein sequence ID" value="KRK64914.1"/>
    <property type="molecule type" value="Genomic_DNA"/>
</dbReference>
<reference evidence="3 4" key="1">
    <citation type="journal article" date="2015" name="Genome Announc.">
        <title>Expanding the biotechnology potential of lactobacilli through comparative genomics of 213 strains and associated genera.</title>
        <authorList>
            <person name="Sun Z."/>
            <person name="Harris H.M."/>
            <person name="McCann A."/>
            <person name="Guo C."/>
            <person name="Argimon S."/>
            <person name="Zhang W."/>
            <person name="Yang X."/>
            <person name="Jeffery I.B."/>
            <person name="Cooney J.C."/>
            <person name="Kagawa T.F."/>
            <person name="Liu W."/>
            <person name="Song Y."/>
            <person name="Salvetti E."/>
            <person name="Wrobel A."/>
            <person name="Rasinkangas P."/>
            <person name="Parkhill J."/>
            <person name="Rea M.C."/>
            <person name="O'Sullivan O."/>
            <person name="Ritari J."/>
            <person name="Douillard F.P."/>
            <person name="Paul Ross R."/>
            <person name="Yang R."/>
            <person name="Briner A.E."/>
            <person name="Felis G.E."/>
            <person name="de Vos W.M."/>
            <person name="Barrangou R."/>
            <person name="Klaenhammer T.R."/>
            <person name="Caufield P.W."/>
            <person name="Cui Y."/>
            <person name="Zhang H."/>
            <person name="O'Toole P.W."/>
        </authorList>
    </citation>
    <scope>NUCLEOTIDE SEQUENCE [LARGE SCALE GENOMIC DNA]</scope>
    <source>
        <strain evidence="3 4">DSM 20183</strain>
    </source>
</reference>
<organism evidence="3 4">
    <name type="scientific">Companilactobacillus tucceti DSM 20183</name>
    <dbReference type="NCBI Taxonomy" id="1423811"/>
    <lineage>
        <taxon>Bacteria</taxon>
        <taxon>Bacillati</taxon>
        <taxon>Bacillota</taxon>
        <taxon>Bacilli</taxon>
        <taxon>Lactobacillales</taxon>
        <taxon>Lactobacillaceae</taxon>
        <taxon>Companilactobacillus</taxon>
    </lineage>
</organism>
<evidence type="ECO:0000256" key="1">
    <source>
        <dbReference type="SAM" id="Phobius"/>
    </source>
</evidence>
<feature type="transmembrane region" description="Helical" evidence="1">
    <location>
        <begin position="36"/>
        <end position="53"/>
    </location>
</feature>
<comment type="caution">
    <text evidence="3">The sequence shown here is derived from an EMBL/GenBank/DDBJ whole genome shotgun (WGS) entry which is preliminary data.</text>
</comment>
<evidence type="ECO:0000313" key="4">
    <source>
        <dbReference type="Proteomes" id="UP000050929"/>
    </source>
</evidence>
<keyword evidence="4" id="KW-1185">Reference proteome</keyword>
<name>A0A0R1JB46_9LACO</name>
<gene>
    <name evidence="3" type="ORF">FC72_GL001764</name>
</gene>
<dbReference type="OrthoDB" id="3784230at2"/>
<proteinExistence type="predicted"/>
<protein>
    <submittedName>
        <fullName evidence="3">Competence protein</fullName>
    </submittedName>
</protein>
<keyword evidence="1" id="KW-0812">Transmembrane</keyword>
<sequence length="334" mass="39636">MFRRSYQSDFGLIGPFVLSGKSCVSLHVYAAYLTSIYTFFVIFIEVIIMYAALNDADKLIYAIEVDRIEQFRCPKCLKEVKLIQKNDTSYFQHLNKKFNEINERDIHKCGKDILVRDFSELGYLDIKQEAFLSEIKQRPDIMLADNLVLEYQCAIIKTSKLKERIEGYNKLGIKSVWILGGSYLNNKILKKHLKFLSYDNNWGFYLIMLDSDKKVYQLFYQIRYVGLFNKIIYNKIEFRTDGIRELLKFKTEFKSYPPIRVDGYQINKIRNIRGVKVDKLKESFFNKHEKTVEEFLSSKILHCQKPIYSNHYWRIVCGEKPRNLEQPLLYKGMN</sequence>
<evidence type="ECO:0000259" key="2">
    <source>
        <dbReference type="Pfam" id="PF06054"/>
    </source>
</evidence>
<keyword evidence="1" id="KW-1133">Transmembrane helix</keyword>